<evidence type="ECO:0000256" key="1">
    <source>
        <dbReference type="SAM" id="Phobius"/>
    </source>
</evidence>
<dbReference type="AlphaFoldDB" id="A0A089LQD4"/>
<name>A0A089LQD4_9BACL</name>
<evidence type="ECO:0000313" key="2">
    <source>
        <dbReference type="EMBL" id="AIQ63761.1"/>
    </source>
</evidence>
<proteinExistence type="predicted"/>
<keyword evidence="1" id="KW-0472">Membrane</keyword>
<dbReference type="RefSeq" id="WP_038695527.1">
    <property type="nucleotide sequence ID" value="NZ_CP009286.1"/>
</dbReference>
<dbReference type="Proteomes" id="UP000029507">
    <property type="component" value="Chromosome"/>
</dbReference>
<accession>A0A089LQD4</accession>
<reference evidence="2 3" key="1">
    <citation type="submission" date="2014-08" db="EMBL/GenBank/DDBJ databases">
        <title>Comparative genomics of the Paenibacillus odorifer group.</title>
        <authorList>
            <person name="den Bakker H.C."/>
            <person name="Tsai Y.-C."/>
            <person name="Martin N."/>
            <person name="Korlach J."/>
            <person name="Wiedmann M."/>
        </authorList>
    </citation>
    <scope>NUCLEOTIDE SEQUENCE [LARGE SCALE GENOMIC DNA]</scope>
    <source>
        <strain evidence="2 3">DSM 14472</strain>
    </source>
</reference>
<gene>
    <name evidence="2" type="ORF">PSTEL_12370</name>
</gene>
<dbReference type="OrthoDB" id="2666231at2"/>
<sequence>MNSNHKVRKQLLRKYVTIVVLGCLSLAYLYFEDWLFGYGLGNISYILNYLLSTLEEKLATLLLLLFLLIPDLYAWIGGNQPSRDAER</sequence>
<dbReference type="KEGG" id="pste:PSTEL_12370"/>
<dbReference type="HOGENOM" id="CLU_2509526_0_0_9"/>
<keyword evidence="1" id="KW-0812">Transmembrane</keyword>
<evidence type="ECO:0000313" key="3">
    <source>
        <dbReference type="Proteomes" id="UP000029507"/>
    </source>
</evidence>
<dbReference type="STRING" id="169760.PSTEL_12370"/>
<keyword evidence="3" id="KW-1185">Reference proteome</keyword>
<feature type="transmembrane region" description="Helical" evidence="1">
    <location>
        <begin position="58"/>
        <end position="76"/>
    </location>
</feature>
<keyword evidence="1" id="KW-1133">Transmembrane helix</keyword>
<organism evidence="2 3">
    <name type="scientific">Paenibacillus stellifer</name>
    <dbReference type="NCBI Taxonomy" id="169760"/>
    <lineage>
        <taxon>Bacteria</taxon>
        <taxon>Bacillati</taxon>
        <taxon>Bacillota</taxon>
        <taxon>Bacilli</taxon>
        <taxon>Bacillales</taxon>
        <taxon>Paenibacillaceae</taxon>
        <taxon>Paenibacillus</taxon>
    </lineage>
</organism>
<dbReference type="EMBL" id="CP009286">
    <property type="protein sequence ID" value="AIQ63761.1"/>
    <property type="molecule type" value="Genomic_DNA"/>
</dbReference>
<feature type="transmembrane region" description="Helical" evidence="1">
    <location>
        <begin position="12"/>
        <end position="29"/>
    </location>
</feature>
<protein>
    <submittedName>
        <fullName evidence="2">Uncharacterized protein</fullName>
    </submittedName>
</protein>